<comment type="caution">
    <text evidence="1">The sequence shown here is derived from an EMBL/GenBank/DDBJ whole genome shotgun (WGS) entry which is preliminary data.</text>
</comment>
<organism evidence="1 2">
    <name type="scientific">Ancylostoma ceylanicum</name>
    <dbReference type="NCBI Taxonomy" id="53326"/>
    <lineage>
        <taxon>Eukaryota</taxon>
        <taxon>Metazoa</taxon>
        <taxon>Ecdysozoa</taxon>
        <taxon>Nematoda</taxon>
        <taxon>Chromadorea</taxon>
        <taxon>Rhabditida</taxon>
        <taxon>Rhabditina</taxon>
        <taxon>Rhabditomorpha</taxon>
        <taxon>Strongyloidea</taxon>
        <taxon>Ancylostomatidae</taxon>
        <taxon>Ancylostomatinae</taxon>
        <taxon>Ancylostoma</taxon>
    </lineage>
</organism>
<gene>
    <name evidence="1" type="primary">Acey_s1038.g3466</name>
    <name evidence="1" type="ORF">Y032_1038g3466</name>
</gene>
<evidence type="ECO:0000313" key="1">
    <source>
        <dbReference type="EMBL" id="EYC35509.1"/>
    </source>
</evidence>
<proteinExistence type="predicted"/>
<protein>
    <submittedName>
        <fullName evidence="1">Uncharacterized protein</fullName>
    </submittedName>
</protein>
<name>A0A016W6Q2_9BILA</name>
<accession>A0A016W6Q2</accession>
<evidence type="ECO:0000313" key="2">
    <source>
        <dbReference type="Proteomes" id="UP000024635"/>
    </source>
</evidence>
<dbReference type="Proteomes" id="UP000024635">
    <property type="component" value="Unassembled WGS sequence"/>
</dbReference>
<sequence length="81" mass="9355">MFDFNHDILKTQRYEEICRLNQCSRDSSCSMAPTRNGRPLCRGRISRRFHIYSLAGSNISILTQIQCEDQDVTIECLPVCV</sequence>
<keyword evidence="2" id="KW-1185">Reference proteome</keyword>
<dbReference type="EMBL" id="JARK01000638">
    <property type="protein sequence ID" value="EYC35509.1"/>
    <property type="molecule type" value="Genomic_DNA"/>
</dbReference>
<reference evidence="2" key="1">
    <citation type="journal article" date="2015" name="Nat. Genet.">
        <title>The genome and transcriptome of the zoonotic hookworm Ancylostoma ceylanicum identify infection-specific gene families.</title>
        <authorList>
            <person name="Schwarz E.M."/>
            <person name="Hu Y."/>
            <person name="Antoshechkin I."/>
            <person name="Miller M.M."/>
            <person name="Sternberg P.W."/>
            <person name="Aroian R.V."/>
        </authorList>
    </citation>
    <scope>NUCLEOTIDE SEQUENCE</scope>
    <source>
        <strain evidence="2">HY135</strain>
    </source>
</reference>
<dbReference type="AlphaFoldDB" id="A0A016W6Q2"/>